<dbReference type="EMBL" id="JARKIE010000011">
    <property type="protein sequence ID" value="KAJ7704014.1"/>
    <property type="molecule type" value="Genomic_DNA"/>
</dbReference>
<reference evidence="1" key="1">
    <citation type="submission" date="2023-03" db="EMBL/GenBank/DDBJ databases">
        <title>Massive genome expansion in bonnet fungi (Mycena s.s.) driven by repeated elements and novel gene families across ecological guilds.</title>
        <authorList>
            <consortium name="Lawrence Berkeley National Laboratory"/>
            <person name="Harder C.B."/>
            <person name="Miyauchi S."/>
            <person name="Viragh M."/>
            <person name="Kuo A."/>
            <person name="Thoen E."/>
            <person name="Andreopoulos B."/>
            <person name="Lu D."/>
            <person name="Skrede I."/>
            <person name="Drula E."/>
            <person name="Henrissat B."/>
            <person name="Morin E."/>
            <person name="Kohler A."/>
            <person name="Barry K."/>
            <person name="LaButti K."/>
            <person name="Morin E."/>
            <person name="Salamov A."/>
            <person name="Lipzen A."/>
            <person name="Mereny Z."/>
            <person name="Hegedus B."/>
            <person name="Baldrian P."/>
            <person name="Stursova M."/>
            <person name="Weitz H."/>
            <person name="Taylor A."/>
            <person name="Grigoriev I.V."/>
            <person name="Nagy L.G."/>
            <person name="Martin F."/>
            <person name="Kauserud H."/>
        </authorList>
    </citation>
    <scope>NUCLEOTIDE SEQUENCE</scope>
    <source>
        <strain evidence="1">CBHHK067</strain>
    </source>
</reference>
<protein>
    <submittedName>
        <fullName evidence="1">Uncharacterized protein</fullName>
    </submittedName>
</protein>
<dbReference type="Proteomes" id="UP001221757">
    <property type="component" value="Unassembled WGS sequence"/>
</dbReference>
<organism evidence="1 2">
    <name type="scientific">Mycena rosella</name>
    <name type="common">Pink bonnet</name>
    <name type="synonym">Agaricus rosellus</name>
    <dbReference type="NCBI Taxonomy" id="1033263"/>
    <lineage>
        <taxon>Eukaryota</taxon>
        <taxon>Fungi</taxon>
        <taxon>Dikarya</taxon>
        <taxon>Basidiomycota</taxon>
        <taxon>Agaricomycotina</taxon>
        <taxon>Agaricomycetes</taxon>
        <taxon>Agaricomycetidae</taxon>
        <taxon>Agaricales</taxon>
        <taxon>Marasmiineae</taxon>
        <taxon>Mycenaceae</taxon>
        <taxon>Mycena</taxon>
    </lineage>
</organism>
<keyword evidence="2" id="KW-1185">Reference proteome</keyword>
<comment type="caution">
    <text evidence="1">The sequence shown here is derived from an EMBL/GenBank/DDBJ whole genome shotgun (WGS) entry which is preliminary data.</text>
</comment>
<evidence type="ECO:0000313" key="2">
    <source>
        <dbReference type="Proteomes" id="UP001221757"/>
    </source>
</evidence>
<sequence>MRLGMRRSSPRELADLCGLLRHDEVMCIGERHPRFVEDGAHELGVIQLECVDDATDQEGFGVEGAALQNSVTCLGEEHGRGCETSCVSGVVENAFSAASWPAGPRNSWRYRSVAQTSLKNERTTWVELEGWTDIEVVVLRLNEASRAWERHAQLIAGLDAEWDPVAALETEMLLIGPVRSRLREDFWHWTYVRQDARSGVVAGEAAAAGQRDAAPPGAAAAAACAGSRTRSQEAGWGIVQPSGVGR</sequence>
<evidence type="ECO:0000313" key="1">
    <source>
        <dbReference type="EMBL" id="KAJ7704014.1"/>
    </source>
</evidence>
<proteinExistence type="predicted"/>
<accession>A0AAD7GS14</accession>
<name>A0AAD7GS14_MYCRO</name>
<dbReference type="AlphaFoldDB" id="A0AAD7GS14"/>
<gene>
    <name evidence="1" type="ORF">B0H17DRAFT_1127039</name>
</gene>